<organism evidence="3 4">
    <name type="scientific">Paenibacillus thermoaerophilus</name>
    <dbReference type="NCBI Taxonomy" id="1215385"/>
    <lineage>
        <taxon>Bacteria</taxon>
        <taxon>Bacillati</taxon>
        <taxon>Bacillota</taxon>
        <taxon>Bacilli</taxon>
        <taxon>Bacillales</taxon>
        <taxon>Paenibacillaceae</taxon>
        <taxon>Paenibacillus</taxon>
    </lineage>
</organism>
<dbReference type="InterPro" id="IPR050661">
    <property type="entry name" value="BglG_antiterminators"/>
</dbReference>
<dbReference type="PANTHER" id="PTHR30185:SF16">
    <property type="entry name" value="PROTEIN GLCT"/>
    <property type="match status" value="1"/>
</dbReference>
<gene>
    <name evidence="3" type="ORF">ACFQWB_02275</name>
</gene>
<protein>
    <submittedName>
        <fullName evidence="3">PRD domain-containing protein</fullName>
    </submittedName>
</protein>
<dbReference type="InterPro" id="IPR036650">
    <property type="entry name" value="CAT_RNA-bd_dom_sf"/>
</dbReference>
<evidence type="ECO:0000256" key="1">
    <source>
        <dbReference type="ARBA" id="ARBA00022737"/>
    </source>
</evidence>
<dbReference type="PROSITE" id="PS51372">
    <property type="entry name" value="PRD_2"/>
    <property type="match status" value="2"/>
</dbReference>
<dbReference type="Pfam" id="PF03123">
    <property type="entry name" value="CAT_RBD"/>
    <property type="match status" value="1"/>
</dbReference>
<evidence type="ECO:0000313" key="3">
    <source>
        <dbReference type="EMBL" id="MFC7748772.1"/>
    </source>
</evidence>
<dbReference type="InterPro" id="IPR004341">
    <property type="entry name" value="CAT_RNA-bd_dom"/>
</dbReference>
<comment type="caution">
    <text evidence="3">The sequence shown here is derived from an EMBL/GenBank/DDBJ whole genome shotgun (WGS) entry which is preliminary data.</text>
</comment>
<dbReference type="PANTHER" id="PTHR30185">
    <property type="entry name" value="CRYPTIC BETA-GLUCOSIDE BGL OPERON ANTITERMINATOR"/>
    <property type="match status" value="1"/>
</dbReference>
<dbReference type="Gene3D" id="1.10.1790.10">
    <property type="entry name" value="PRD domain"/>
    <property type="match status" value="2"/>
</dbReference>
<evidence type="ECO:0000313" key="4">
    <source>
        <dbReference type="Proteomes" id="UP001596528"/>
    </source>
</evidence>
<dbReference type="RefSeq" id="WP_138787807.1">
    <property type="nucleotide sequence ID" value="NZ_JBHTGQ010000002.1"/>
</dbReference>
<accession>A0ABW2V2C2</accession>
<dbReference type="Proteomes" id="UP001596528">
    <property type="component" value="Unassembled WGS sequence"/>
</dbReference>
<reference evidence="4" key="1">
    <citation type="journal article" date="2019" name="Int. J. Syst. Evol. Microbiol.">
        <title>The Global Catalogue of Microorganisms (GCM) 10K type strain sequencing project: providing services to taxonomists for standard genome sequencing and annotation.</title>
        <authorList>
            <consortium name="The Broad Institute Genomics Platform"/>
            <consortium name="The Broad Institute Genome Sequencing Center for Infectious Disease"/>
            <person name="Wu L."/>
            <person name="Ma J."/>
        </authorList>
    </citation>
    <scope>NUCLEOTIDE SEQUENCE [LARGE SCALE GENOMIC DNA]</scope>
    <source>
        <strain evidence="4">JCM 18657</strain>
    </source>
</reference>
<sequence length="287" mass="32501">MMGGSRLRIERNIGNNVVLARNPATGTEYILLGKGLGFEAKAGAALDADDPRIEKRYTLDQHANGYSAMFEAIDQTVANVSVAIIEQITRELGPSLNPQVYVTLPSHIQFAVYRLRNRMDILNPHLQETKLCFPREYEIAKKAARMIADTFGVRVPEDEIGFLTLHVQAAASSVPVGQLMKFSNLTSDLIDYLERRRGIRIDRDGPDYVRLVAHLRFSMERISRGKPEHNPFLDEIKTKYGDVYRLASEMASIIEERLKTTVKDDEAAYLAMHLYRLFQKYPQSPAT</sequence>
<feature type="domain" description="PRD" evidence="2">
    <location>
        <begin position="72"/>
        <end position="176"/>
    </location>
</feature>
<name>A0ABW2V2C2_9BACL</name>
<dbReference type="InterPro" id="IPR011608">
    <property type="entry name" value="PRD"/>
</dbReference>
<feature type="domain" description="PRD" evidence="2">
    <location>
        <begin position="177"/>
        <end position="284"/>
    </location>
</feature>
<dbReference type="InterPro" id="IPR036634">
    <property type="entry name" value="PRD_sf"/>
</dbReference>
<dbReference type="SUPFAM" id="SSF50151">
    <property type="entry name" value="SacY-like RNA-binding domain"/>
    <property type="match status" value="1"/>
</dbReference>
<proteinExistence type="predicted"/>
<dbReference type="Pfam" id="PF00874">
    <property type="entry name" value="PRD"/>
    <property type="match status" value="2"/>
</dbReference>
<keyword evidence="4" id="KW-1185">Reference proteome</keyword>
<dbReference type="SMART" id="SM01061">
    <property type="entry name" value="CAT_RBD"/>
    <property type="match status" value="1"/>
</dbReference>
<dbReference type="Gene3D" id="2.30.24.10">
    <property type="entry name" value="CAT RNA-binding domain"/>
    <property type="match status" value="1"/>
</dbReference>
<dbReference type="EMBL" id="JBHTGQ010000002">
    <property type="protein sequence ID" value="MFC7748772.1"/>
    <property type="molecule type" value="Genomic_DNA"/>
</dbReference>
<evidence type="ECO:0000259" key="2">
    <source>
        <dbReference type="PROSITE" id="PS51372"/>
    </source>
</evidence>
<dbReference type="SUPFAM" id="SSF63520">
    <property type="entry name" value="PTS-regulatory domain, PRD"/>
    <property type="match status" value="2"/>
</dbReference>
<keyword evidence="1" id="KW-0677">Repeat</keyword>